<dbReference type="EMBL" id="MCFA01000205">
    <property type="protein sequence ID" value="ORX99026.1"/>
    <property type="molecule type" value="Genomic_DNA"/>
</dbReference>
<comment type="caution">
    <text evidence="7">The sequence shown here is derived from an EMBL/GenBank/DDBJ whole genome shotgun (WGS) entry which is preliminary data.</text>
</comment>
<gene>
    <name evidence="7" type="ORF">BCR34DRAFT_628271</name>
</gene>
<keyword evidence="8" id="KW-1185">Reference proteome</keyword>
<protein>
    <submittedName>
        <fullName evidence="7">Formate/nitrite transporter-domain-containing protein</fullName>
    </submittedName>
</protein>
<feature type="transmembrane region" description="Helical" evidence="6">
    <location>
        <begin position="160"/>
        <end position="184"/>
    </location>
</feature>
<organism evidence="7 8">
    <name type="scientific">Clohesyomyces aquaticus</name>
    <dbReference type="NCBI Taxonomy" id="1231657"/>
    <lineage>
        <taxon>Eukaryota</taxon>
        <taxon>Fungi</taxon>
        <taxon>Dikarya</taxon>
        <taxon>Ascomycota</taxon>
        <taxon>Pezizomycotina</taxon>
        <taxon>Dothideomycetes</taxon>
        <taxon>Pleosporomycetidae</taxon>
        <taxon>Pleosporales</taxon>
        <taxon>Lindgomycetaceae</taxon>
        <taxon>Clohesyomyces</taxon>
    </lineage>
</organism>
<evidence type="ECO:0000256" key="1">
    <source>
        <dbReference type="ARBA" id="ARBA00004141"/>
    </source>
</evidence>
<feature type="transmembrane region" description="Helical" evidence="6">
    <location>
        <begin position="26"/>
        <end position="48"/>
    </location>
</feature>
<accession>A0A1Y1YMQ7</accession>
<evidence type="ECO:0000256" key="2">
    <source>
        <dbReference type="ARBA" id="ARBA00022692"/>
    </source>
</evidence>
<comment type="similarity">
    <text evidence="5">Belongs to the FNT transporter (TC 1.A.16) family.</text>
</comment>
<dbReference type="Proteomes" id="UP000193144">
    <property type="component" value="Unassembled WGS sequence"/>
</dbReference>
<dbReference type="OrthoDB" id="4829at2759"/>
<feature type="transmembrane region" description="Helical" evidence="6">
    <location>
        <begin position="60"/>
        <end position="79"/>
    </location>
</feature>
<evidence type="ECO:0000256" key="4">
    <source>
        <dbReference type="ARBA" id="ARBA00023136"/>
    </source>
</evidence>
<feature type="transmembrane region" description="Helical" evidence="6">
    <location>
        <begin position="99"/>
        <end position="119"/>
    </location>
</feature>
<evidence type="ECO:0000313" key="7">
    <source>
        <dbReference type="EMBL" id="ORX99026.1"/>
    </source>
</evidence>
<dbReference type="InterPro" id="IPR000292">
    <property type="entry name" value="For/NO2_transpt"/>
</dbReference>
<evidence type="ECO:0000313" key="8">
    <source>
        <dbReference type="Proteomes" id="UP000193144"/>
    </source>
</evidence>
<keyword evidence="3 6" id="KW-1133">Transmembrane helix</keyword>
<name>A0A1Y1YMQ7_9PLEO</name>
<dbReference type="Gene3D" id="1.20.1080.10">
    <property type="entry name" value="Glycerol uptake facilitator protein"/>
    <property type="match status" value="2"/>
</dbReference>
<dbReference type="Pfam" id="PF01226">
    <property type="entry name" value="Form_Nir_trans"/>
    <property type="match status" value="2"/>
</dbReference>
<dbReference type="GO" id="GO:0005886">
    <property type="term" value="C:plasma membrane"/>
    <property type="evidence" value="ECO:0007669"/>
    <property type="project" value="TreeGrafter"/>
</dbReference>
<dbReference type="PANTHER" id="PTHR30520:SF6">
    <property type="entry name" value="FORMATE_NITRATE FAMILY TRANSPORTER (EUROFUNG)"/>
    <property type="match status" value="1"/>
</dbReference>
<dbReference type="GO" id="GO:0015499">
    <property type="term" value="F:formate transmembrane transporter activity"/>
    <property type="evidence" value="ECO:0007669"/>
    <property type="project" value="TreeGrafter"/>
</dbReference>
<dbReference type="AlphaFoldDB" id="A0A1Y1YMQ7"/>
<proteinExistence type="inferred from homology"/>
<feature type="transmembrane region" description="Helical" evidence="6">
    <location>
        <begin position="131"/>
        <end position="154"/>
    </location>
</feature>
<sequence length="203" mass="22341">MEKNHNRGTPPPDLLSLTRNSTWTDLILKSFLAGIFIPLGAGFDLLLVGGPPGLRDSNPSLATLIGAFVFPIGFIVIILTNMELCNSNMLIETRVNVNWGFNFTRAVTCNCLVGLALIFATQDRDDTSKLYGIWIVVMAFAAMVYQHSVANFFFVPIGMFYGMNFGCNIVGGAVFGAFALWVVYGKHEPLMQEFKKASDSERV</sequence>
<evidence type="ECO:0000256" key="3">
    <source>
        <dbReference type="ARBA" id="ARBA00022989"/>
    </source>
</evidence>
<evidence type="ECO:0000256" key="5">
    <source>
        <dbReference type="ARBA" id="ARBA00049660"/>
    </source>
</evidence>
<reference evidence="7 8" key="1">
    <citation type="submission" date="2016-07" db="EMBL/GenBank/DDBJ databases">
        <title>Pervasive Adenine N6-methylation of Active Genes in Fungi.</title>
        <authorList>
            <consortium name="DOE Joint Genome Institute"/>
            <person name="Mondo S.J."/>
            <person name="Dannebaum R.O."/>
            <person name="Kuo R.C."/>
            <person name="Labutti K."/>
            <person name="Haridas S."/>
            <person name="Kuo A."/>
            <person name="Salamov A."/>
            <person name="Ahrendt S.R."/>
            <person name="Lipzen A."/>
            <person name="Sullivan W."/>
            <person name="Andreopoulos W.B."/>
            <person name="Clum A."/>
            <person name="Lindquist E."/>
            <person name="Daum C."/>
            <person name="Ramamoorthy G.K."/>
            <person name="Gryganskyi A."/>
            <person name="Culley D."/>
            <person name="Magnuson J.K."/>
            <person name="James T.Y."/>
            <person name="O'Malley M.A."/>
            <person name="Stajich J.E."/>
            <person name="Spatafora J.W."/>
            <person name="Visel A."/>
            <person name="Grigoriev I.V."/>
        </authorList>
    </citation>
    <scope>NUCLEOTIDE SEQUENCE [LARGE SCALE GENOMIC DNA]</scope>
    <source>
        <strain evidence="7 8">CBS 115471</strain>
    </source>
</reference>
<dbReference type="InterPro" id="IPR023271">
    <property type="entry name" value="Aquaporin-like"/>
</dbReference>
<evidence type="ECO:0000256" key="6">
    <source>
        <dbReference type="SAM" id="Phobius"/>
    </source>
</evidence>
<keyword evidence="2 6" id="KW-0812">Transmembrane</keyword>
<dbReference type="STRING" id="1231657.A0A1Y1YMQ7"/>
<comment type="subcellular location">
    <subcellularLocation>
        <location evidence="1">Membrane</location>
        <topology evidence="1">Multi-pass membrane protein</topology>
    </subcellularLocation>
</comment>
<dbReference type="PANTHER" id="PTHR30520">
    <property type="entry name" value="FORMATE TRANSPORTER-RELATED"/>
    <property type="match status" value="1"/>
</dbReference>
<keyword evidence="4 6" id="KW-0472">Membrane</keyword>